<evidence type="ECO:0000259" key="7">
    <source>
        <dbReference type="PROSITE" id="PS51007"/>
    </source>
</evidence>
<dbReference type="GO" id="GO:0046872">
    <property type="term" value="F:metal ion binding"/>
    <property type="evidence" value="ECO:0007669"/>
    <property type="project" value="UniProtKB-KW"/>
</dbReference>
<dbReference type="InterPro" id="IPR051811">
    <property type="entry name" value="Cytochrome_c550/c551-like"/>
</dbReference>
<evidence type="ECO:0000313" key="8">
    <source>
        <dbReference type="EMBL" id="AOP36268.1"/>
    </source>
</evidence>
<dbReference type="RefSeq" id="WP_069609490.1">
    <property type="nucleotide sequence ID" value="NZ_CP015218.1"/>
</dbReference>
<evidence type="ECO:0000256" key="5">
    <source>
        <dbReference type="ARBA" id="ARBA00023004"/>
    </source>
</evidence>
<sequence length="228" mass="25819">MLTKFQAKLFFLLGTALFSVVFLFLTFDSMRYVYSQDSNKNLSPSVVRGKEIWEKNNCMGCHTILGEGAYYAPELTKAYERRGPEWLRVFLKDPEAMYPGERKMVKYSFTEAEIDDVIAFLKWNGELDLKGFPPKPDFKQETKTVHLESAKIAPPEKFKQICSACHAVGGSGGNVGPALDAVGNKYDTAYLENWLKDPQKIKPGTAMPKLPLSELEIKDLTKYLSQLR</sequence>
<dbReference type="OrthoDB" id="9809720at2"/>
<dbReference type="InterPro" id="IPR036909">
    <property type="entry name" value="Cyt_c-like_dom_sf"/>
</dbReference>
<dbReference type="PANTHER" id="PTHR37823:SF1">
    <property type="entry name" value="CYTOCHROME C-553-LIKE"/>
    <property type="match status" value="1"/>
</dbReference>
<dbReference type="PANTHER" id="PTHR37823">
    <property type="entry name" value="CYTOCHROME C-553-LIKE"/>
    <property type="match status" value="1"/>
</dbReference>
<dbReference type="SUPFAM" id="SSF46626">
    <property type="entry name" value="Cytochrome c"/>
    <property type="match status" value="2"/>
</dbReference>
<proteinExistence type="predicted"/>
<keyword evidence="1" id="KW-0813">Transport</keyword>
<dbReference type="Gene3D" id="1.10.760.10">
    <property type="entry name" value="Cytochrome c-like domain"/>
    <property type="match status" value="2"/>
</dbReference>
<dbReference type="AlphaFoldDB" id="A0A1D7V368"/>
<accession>A0A1D7V368</accession>
<dbReference type="PROSITE" id="PS51007">
    <property type="entry name" value="CYTC"/>
    <property type="match status" value="2"/>
</dbReference>
<dbReference type="GO" id="GO:0020037">
    <property type="term" value="F:heme binding"/>
    <property type="evidence" value="ECO:0007669"/>
    <property type="project" value="InterPro"/>
</dbReference>
<dbReference type="GO" id="GO:0009055">
    <property type="term" value="F:electron transfer activity"/>
    <property type="evidence" value="ECO:0007669"/>
    <property type="project" value="InterPro"/>
</dbReference>
<evidence type="ECO:0000313" key="9">
    <source>
        <dbReference type="Proteomes" id="UP000094197"/>
    </source>
</evidence>
<evidence type="ECO:0000256" key="3">
    <source>
        <dbReference type="ARBA" id="ARBA00022723"/>
    </source>
</evidence>
<evidence type="ECO:0000256" key="4">
    <source>
        <dbReference type="ARBA" id="ARBA00022982"/>
    </source>
</evidence>
<organism evidence="8 9">
    <name type="scientific">Leptospira tipperaryensis</name>
    <dbReference type="NCBI Taxonomy" id="2564040"/>
    <lineage>
        <taxon>Bacteria</taxon>
        <taxon>Pseudomonadati</taxon>
        <taxon>Spirochaetota</taxon>
        <taxon>Spirochaetia</taxon>
        <taxon>Leptospirales</taxon>
        <taxon>Leptospiraceae</taxon>
        <taxon>Leptospira</taxon>
    </lineage>
</organism>
<gene>
    <name evidence="8" type="ORF">A0128_19775</name>
</gene>
<evidence type="ECO:0000256" key="6">
    <source>
        <dbReference type="PROSITE-ProRule" id="PRU00433"/>
    </source>
</evidence>
<keyword evidence="5 6" id="KW-0408">Iron</keyword>
<evidence type="ECO:0000256" key="2">
    <source>
        <dbReference type="ARBA" id="ARBA00022617"/>
    </source>
</evidence>
<feature type="domain" description="Cytochrome c" evidence="7">
    <location>
        <begin position="149"/>
        <end position="228"/>
    </location>
</feature>
<keyword evidence="4" id="KW-0249">Electron transport</keyword>
<keyword evidence="3 6" id="KW-0479">Metal-binding</keyword>
<protein>
    <submittedName>
        <fullName evidence="8">Nitric oxide reductase</fullName>
    </submittedName>
</protein>
<dbReference type="KEGG" id="laj:A0128_19775"/>
<evidence type="ECO:0000256" key="1">
    <source>
        <dbReference type="ARBA" id="ARBA00022448"/>
    </source>
</evidence>
<name>A0A1D7V368_9LEPT</name>
<dbReference type="Pfam" id="PF00034">
    <property type="entry name" value="Cytochrom_C"/>
    <property type="match status" value="2"/>
</dbReference>
<dbReference type="EMBL" id="CP015218">
    <property type="protein sequence ID" value="AOP36268.1"/>
    <property type="molecule type" value="Genomic_DNA"/>
</dbReference>
<keyword evidence="9" id="KW-1185">Reference proteome</keyword>
<keyword evidence="2 6" id="KW-0349">Heme</keyword>
<feature type="domain" description="Cytochrome c" evidence="7">
    <location>
        <begin position="44"/>
        <end position="125"/>
    </location>
</feature>
<dbReference type="InterPro" id="IPR009056">
    <property type="entry name" value="Cyt_c-like_dom"/>
</dbReference>
<reference evidence="8 9" key="1">
    <citation type="submission" date="2016-04" db="EMBL/GenBank/DDBJ databases">
        <title>Complete genome seqeunce of Leptospira alstonii serovar Room22.</title>
        <authorList>
            <person name="Nally J.E."/>
            <person name="Bayles D.O."/>
            <person name="Hurley D."/>
            <person name="Fanning S."/>
            <person name="McMahon B.J."/>
            <person name="Arent Z."/>
        </authorList>
    </citation>
    <scope>NUCLEOTIDE SEQUENCE [LARGE SCALE GENOMIC DNA]</scope>
    <source>
        <strain evidence="8 9">GWTS #1</strain>
    </source>
</reference>
<dbReference type="Proteomes" id="UP000094197">
    <property type="component" value="Chromosome 2"/>
</dbReference>